<protein>
    <submittedName>
        <fullName evidence="1">Uncharacterized protein</fullName>
    </submittedName>
</protein>
<sequence length="203" mass="22946">METVVTLYCANWRYQNVPIQLFAELADVEPVEYPIPLGEEHGVQDSCMVVPIVYVDNQLIVCMIEIDLDATPADPFDHEVANHSGPDLDEVPDDIDEKDMNDDGNVNASSVGNPIRHIVIHNDLGAHILFIDPNTVHAAEFLEYLDILPAHQLAIDSKFKELFVGQNFEIKEECVFFIKRYSMNVLVDYKVVVLKLTLYIGEC</sequence>
<name>A0A2P5X0D1_GOSBA</name>
<evidence type="ECO:0000313" key="1">
    <source>
        <dbReference type="EMBL" id="PPR96802.1"/>
    </source>
</evidence>
<organism evidence="1 2">
    <name type="scientific">Gossypium barbadense</name>
    <name type="common">Sea Island cotton</name>
    <name type="synonym">Hibiscus barbadensis</name>
    <dbReference type="NCBI Taxonomy" id="3634"/>
    <lineage>
        <taxon>Eukaryota</taxon>
        <taxon>Viridiplantae</taxon>
        <taxon>Streptophyta</taxon>
        <taxon>Embryophyta</taxon>
        <taxon>Tracheophyta</taxon>
        <taxon>Spermatophyta</taxon>
        <taxon>Magnoliopsida</taxon>
        <taxon>eudicotyledons</taxon>
        <taxon>Gunneridae</taxon>
        <taxon>Pentapetalae</taxon>
        <taxon>rosids</taxon>
        <taxon>malvids</taxon>
        <taxon>Malvales</taxon>
        <taxon>Malvaceae</taxon>
        <taxon>Malvoideae</taxon>
        <taxon>Gossypium</taxon>
    </lineage>
</organism>
<dbReference type="EMBL" id="KZ665982">
    <property type="protein sequence ID" value="PPR96802.1"/>
    <property type="molecule type" value="Genomic_DNA"/>
</dbReference>
<evidence type="ECO:0000313" key="2">
    <source>
        <dbReference type="Proteomes" id="UP000239757"/>
    </source>
</evidence>
<gene>
    <name evidence="1" type="ORF">GOBAR_AA23865</name>
</gene>
<dbReference type="Proteomes" id="UP000239757">
    <property type="component" value="Unassembled WGS sequence"/>
</dbReference>
<dbReference type="AlphaFoldDB" id="A0A2P5X0D1"/>
<reference evidence="1 2" key="1">
    <citation type="submission" date="2015-01" db="EMBL/GenBank/DDBJ databases">
        <title>Genome of allotetraploid Gossypium barbadense reveals genomic plasticity and fiber elongation in cotton evolution.</title>
        <authorList>
            <person name="Chen X."/>
            <person name="Liu X."/>
            <person name="Zhao B."/>
            <person name="Zheng H."/>
            <person name="Hu Y."/>
            <person name="Lu G."/>
            <person name="Yang C."/>
            <person name="Chen J."/>
            <person name="Shan C."/>
            <person name="Zhang L."/>
            <person name="Zhou Y."/>
            <person name="Wang L."/>
            <person name="Guo W."/>
            <person name="Bai Y."/>
            <person name="Ruan J."/>
            <person name="Shangguan X."/>
            <person name="Mao Y."/>
            <person name="Jiang J."/>
            <person name="Zhu Y."/>
            <person name="Lei J."/>
            <person name="Kang H."/>
            <person name="Chen S."/>
            <person name="He X."/>
            <person name="Wang R."/>
            <person name="Wang Y."/>
            <person name="Chen J."/>
            <person name="Wang L."/>
            <person name="Yu S."/>
            <person name="Wang B."/>
            <person name="Wei J."/>
            <person name="Song S."/>
            <person name="Lu X."/>
            <person name="Gao Z."/>
            <person name="Gu W."/>
            <person name="Deng X."/>
            <person name="Ma D."/>
            <person name="Wang S."/>
            <person name="Liang W."/>
            <person name="Fang L."/>
            <person name="Cai C."/>
            <person name="Zhu X."/>
            <person name="Zhou B."/>
            <person name="Zhang Y."/>
            <person name="Chen Z."/>
            <person name="Xu S."/>
            <person name="Zhu R."/>
            <person name="Wang S."/>
            <person name="Zhang T."/>
            <person name="Zhao G."/>
        </authorList>
    </citation>
    <scope>NUCLEOTIDE SEQUENCE [LARGE SCALE GENOMIC DNA]</scope>
    <source>
        <strain evidence="2">cv. Xinhai21</strain>
        <tissue evidence="1">Leaf</tissue>
    </source>
</reference>
<accession>A0A2P5X0D1</accession>
<proteinExistence type="predicted"/>